<dbReference type="PANTHER" id="PTHR12161:SF5">
    <property type="entry name" value="IST1 HOMOLOG"/>
    <property type="match status" value="1"/>
</dbReference>
<reference evidence="18 19" key="1">
    <citation type="journal article" date="2018" name="Gigascience">
        <title>Genomes of trombidid mites reveal novel predicted allergens and laterally-transferred genes associated with secondary metabolism.</title>
        <authorList>
            <person name="Dong X."/>
            <person name="Chaisiri K."/>
            <person name="Xia D."/>
            <person name="Armstrong S.D."/>
            <person name="Fang Y."/>
            <person name="Donnelly M.J."/>
            <person name="Kadowaki T."/>
            <person name="McGarry J.W."/>
            <person name="Darby A.C."/>
            <person name="Makepeace B.L."/>
        </authorList>
    </citation>
    <scope>NUCLEOTIDE SEQUENCE [LARGE SCALE GENOMIC DNA]</scope>
    <source>
        <strain evidence="18">UoL-UT</strain>
    </source>
</reference>
<dbReference type="VEuPathDB" id="VectorBase:LDEU004547"/>
<evidence type="ECO:0000313" key="19">
    <source>
        <dbReference type="Proteomes" id="UP000288716"/>
    </source>
</evidence>
<dbReference type="Pfam" id="PF03398">
    <property type="entry name" value="Ist1"/>
    <property type="match status" value="1"/>
</dbReference>
<protein>
    <recommendedName>
        <fullName evidence="6">IST1 homolog</fullName>
    </recommendedName>
    <alternativeName>
        <fullName evidence="14">Charged multivesicular body protein 8</fullName>
    </alternativeName>
</protein>
<dbReference type="AlphaFoldDB" id="A0A443SJ28"/>
<dbReference type="GO" id="GO:0051301">
    <property type="term" value="P:cell division"/>
    <property type="evidence" value="ECO:0007669"/>
    <property type="project" value="UniProtKB-KW"/>
</dbReference>
<keyword evidence="19" id="KW-1185">Reference proteome</keyword>
<comment type="function">
    <text evidence="15">ESCRT-III-like protein involved in cytokinesis, nuclear envelope reassembly and endosomal tubulation. Is required for efficient abscission during cytokinesis. Involved in recruiting VPS4A and/or VPS4B to the midbody of dividing cells. During late anaphase, involved in nuclear envelope reassembly and mitotic spindle disassembly together with the ESCRT-III complex: IST1 acts by mediating the recruitment of SPAST to the nuclear membrane, leading to microtubule severing. Recruited to the reforming nuclear envelope (NE) during anaphase by LEMD2. Regulates early endosomal tubulation together with the ESCRT-III complex by mediating the recruitment of SPAST.</text>
</comment>
<evidence type="ECO:0000256" key="9">
    <source>
        <dbReference type="ARBA" id="ARBA00022618"/>
    </source>
</evidence>
<dbReference type="GO" id="GO:0005813">
    <property type="term" value="C:centrosome"/>
    <property type="evidence" value="ECO:0007669"/>
    <property type="project" value="UniProtKB-SubCell"/>
</dbReference>
<dbReference type="STRING" id="299467.A0A443SJ28"/>
<evidence type="ECO:0000256" key="16">
    <source>
        <dbReference type="ARBA" id="ARBA00046920"/>
    </source>
</evidence>
<keyword evidence="9" id="KW-0132">Cell division</keyword>
<keyword evidence="7" id="KW-0963">Cytoplasm</keyword>
<dbReference type="Proteomes" id="UP000288716">
    <property type="component" value="Unassembled WGS sequence"/>
</dbReference>
<keyword evidence="10" id="KW-0206">Cytoskeleton</keyword>
<dbReference type="InterPro" id="IPR005061">
    <property type="entry name" value="Ist1"/>
</dbReference>
<comment type="subcellular location">
    <subcellularLocation>
        <location evidence="3">Cytoplasm</location>
        <location evidence="3">Cytoskeleton</location>
        <location evidence="3">Microtubule organizing center</location>
        <location evidence="3">Centrosome</location>
    </subcellularLocation>
    <subcellularLocation>
        <location evidence="4">Cytoplasmic vesicle</location>
    </subcellularLocation>
    <subcellularLocation>
        <location evidence="1">Midbody</location>
    </subcellularLocation>
    <subcellularLocation>
        <location evidence="2">Nucleus envelope</location>
    </subcellularLocation>
</comment>
<keyword evidence="11" id="KW-0539">Nucleus</keyword>
<evidence type="ECO:0000256" key="11">
    <source>
        <dbReference type="ARBA" id="ARBA00023242"/>
    </source>
</evidence>
<comment type="similarity">
    <text evidence="5">Belongs to the IST1 family.</text>
</comment>
<evidence type="ECO:0000256" key="4">
    <source>
        <dbReference type="ARBA" id="ARBA00004541"/>
    </source>
</evidence>
<dbReference type="EMBL" id="NCKV01001978">
    <property type="protein sequence ID" value="RWS27492.1"/>
    <property type="molecule type" value="Genomic_DNA"/>
</dbReference>
<evidence type="ECO:0000256" key="14">
    <source>
        <dbReference type="ARBA" id="ARBA00032374"/>
    </source>
</evidence>
<comment type="caution">
    <text evidence="18">The sequence shown here is derived from an EMBL/GenBank/DDBJ whole genome shotgun (WGS) entry which is preliminary data.</text>
</comment>
<organism evidence="18 19">
    <name type="scientific">Leptotrombidium deliense</name>
    <dbReference type="NCBI Taxonomy" id="299467"/>
    <lineage>
        <taxon>Eukaryota</taxon>
        <taxon>Metazoa</taxon>
        <taxon>Ecdysozoa</taxon>
        <taxon>Arthropoda</taxon>
        <taxon>Chelicerata</taxon>
        <taxon>Arachnida</taxon>
        <taxon>Acari</taxon>
        <taxon>Acariformes</taxon>
        <taxon>Trombidiformes</taxon>
        <taxon>Prostigmata</taxon>
        <taxon>Anystina</taxon>
        <taxon>Parasitengona</taxon>
        <taxon>Trombiculoidea</taxon>
        <taxon>Trombiculidae</taxon>
        <taxon>Leptotrombidium</taxon>
    </lineage>
</organism>
<gene>
    <name evidence="18" type="ORF">B4U80_05282</name>
</gene>
<evidence type="ECO:0000313" key="18">
    <source>
        <dbReference type="EMBL" id="RWS27492.1"/>
    </source>
</evidence>
<comment type="subunit">
    <text evidence="16">Interacts with CHMP1A, CHMP1B, VPS4A and VTA1. Interacts with SPAST, STAMBP, and USP8. May interact with VPS37B. May associate with the ESCRT-I complex. Interacts with MITD1, in competition with VSP4. Interacts with SPART (via MIT domain); leading to the recruitment of SPART to midbodies. Interacts with SPAST.</text>
</comment>
<evidence type="ECO:0000256" key="5">
    <source>
        <dbReference type="ARBA" id="ARBA00005536"/>
    </source>
</evidence>
<sequence>MVNYQKLKTNLRLSINRLKLLEKKKTELALKARKEIADYLIAGKVERARIRVEHIIREDYLVEAMEIVEMLCDLLLARFGLIEQMKTLDDGIAEAVSSLIWVAPRLQSDCSELNVISDGLTHKYGKQYAAAARENALKTVNAKLIKKMGIEAPPKILVEKYLIEIAKSNNLNYEPDPNIMNDSVETGGDVAAELIDLGPAGPIYAPPPLPSMPPSEPYPPSGATNLPIGFQVPPVAPTVNEKDEFLNPNSVIHPPVVPPQTPIDASLPPNYNSVVNKPGPTVKPVPKPRNIGFDNLPDLPDVPNTIPNRDDDDDKKPPDDNIDFDDLAKRFEALKKRK</sequence>
<dbReference type="PANTHER" id="PTHR12161">
    <property type="entry name" value="IST1 FAMILY MEMBER"/>
    <property type="match status" value="1"/>
</dbReference>
<dbReference type="Gene3D" id="1.20.1260.60">
    <property type="entry name" value="Vacuolar protein sorting-associated protein Ist1"/>
    <property type="match status" value="1"/>
</dbReference>
<evidence type="ECO:0000256" key="1">
    <source>
        <dbReference type="ARBA" id="ARBA00004214"/>
    </source>
</evidence>
<keyword evidence="13" id="KW-0968">Cytoplasmic vesicle</keyword>
<dbReference type="GO" id="GO:0030496">
    <property type="term" value="C:midbody"/>
    <property type="evidence" value="ECO:0007669"/>
    <property type="project" value="UniProtKB-SubCell"/>
</dbReference>
<evidence type="ECO:0000256" key="15">
    <source>
        <dbReference type="ARBA" id="ARBA00046124"/>
    </source>
</evidence>
<dbReference type="FunFam" id="1.20.1260.60:FF:000001">
    <property type="entry name" value="IST1 homolog isoform X1"/>
    <property type="match status" value="1"/>
</dbReference>
<dbReference type="OrthoDB" id="29853at2759"/>
<evidence type="ECO:0000256" key="7">
    <source>
        <dbReference type="ARBA" id="ARBA00022490"/>
    </source>
</evidence>
<dbReference type="GO" id="GO:0005635">
    <property type="term" value="C:nuclear envelope"/>
    <property type="evidence" value="ECO:0007669"/>
    <property type="project" value="UniProtKB-SubCell"/>
</dbReference>
<proteinExistence type="inferred from homology"/>
<evidence type="ECO:0000256" key="13">
    <source>
        <dbReference type="ARBA" id="ARBA00023329"/>
    </source>
</evidence>
<dbReference type="GO" id="GO:0031410">
    <property type="term" value="C:cytoplasmic vesicle"/>
    <property type="evidence" value="ECO:0007669"/>
    <property type="project" value="UniProtKB-SubCell"/>
</dbReference>
<keyword evidence="8" id="KW-0597">Phosphoprotein</keyword>
<feature type="region of interest" description="Disordered" evidence="17">
    <location>
        <begin position="275"/>
        <end position="324"/>
    </location>
</feature>
<evidence type="ECO:0000256" key="12">
    <source>
        <dbReference type="ARBA" id="ARBA00023306"/>
    </source>
</evidence>
<keyword evidence="12" id="KW-0131">Cell cycle</keyword>
<evidence type="ECO:0000256" key="6">
    <source>
        <dbReference type="ARBA" id="ARBA00014513"/>
    </source>
</evidence>
<dbReference type="GO" id="GO:0015031">
    <property type="term" value="P:protein transport"/>
    <property type="evidence" value="ECO:0007669"/>
    <property type="project" value="InterPro"/>
</dbReference>
<dbReference type="InterPro" id="IPR042277">
    <property type="entry name" value="IST1-like"/>
</dbReference>
<evidence type="ECO:0000256" key="8">
    <source>
        <dbReference type="ARBA" id="ARBA00022553"/>
    </source>
</evidence>
<accession>A0A443SJ28</accession>
<evidence type="ECO:0000256" key="3">
    <source>
        <dbReference type="ARBA" id="ARBA00004300"/>
    </source>
</evidence>
<name>A0A443SJ28_9ACAR</name>
<evidence type="ECO:0000256" key="10">
    <source>
        <dbReference type="ARBA" id="ARBA00023212"/>
    </source>
</evidence>
<evidence type="ECO:0000256" key="17">
    <source>
        <dbReference type="SAM" id="MobiDB-lite"/>
    </source>
</evidence>
<evidence type="ECO:0000256" key="2">
    <source>
        <dbReference type="ARBA" id="ARBA00004259"/>
    </source>
</evidence>